<dbReference type="EMBL" id="JALJRB010000001">
    <property type="protein sequence ID" value="MCJ8499130.1"/>
    <property type="molecule type" value="Genomic_DNA"/>
</dbReference>
<dbReference type="Pfam" id="PF04321">
    <property type="entry name" value="RmlD_sub_bind"/>
    <property type="match status" value="1"/>
</dbReference>
<feature type="domain" description="RmlD-like substrate binding" evidence="7">
    <location>
        <begin position="17"/>
        <end position="304"/>
    </location>
</feature>
<evidence type="ECO:0000256" key="2">
    <source>
        <dbReference type="ARBA" id="ARBA00010944"/>
    </source>
</evidence>
<comment type="function">
    <text evidence="6">Catalyzes the reduction of dTDP-6-deoxy-L-lyxo-4-hexulose to yield dTDP-L-rhamnose.</text>
</comment>
<dbReference type="Proteomes" id="UP001165427">
    <property type="component" value="Unassembled WGS sequence"/>
</dbReference>
<dbReference type="RefSeq" id="WP_246902237.1">
    <property type="nucleotide sequence ID" value="NZ_JALJRB010000001.1"/>
</dbReference>
<dbReference type="GO" id="GO:0008831">
    <property type="term" value="F:dTDP-4-dehydrorhamnose reductase activity"/>
    <property type="evidence" value="ECO:0007669"/>
    <property type="project" value="UniProtKB-EC"/>
</dbReference>
<comment type="similarity">
    <text evidence="2 6">Belongs to the dTDP-4-dehydrorhamnose reductase family.</text>
</comment>
<evidence type="ECO:0000259" key="7">
    <source>
        <dbReference type="Pfam" id="PF04321"/>
    </source>
</evidence>
<dbReference type="Gene3D" id="3.40.50.720">
    <property type="entry name" value="NAD(P)-binding Rossmann-like Domain"/>
    <property type="match status" value="1"/>
</dbReference>
<comment type="pathway">
    <text evidence="1 6">Carbohydrate biosynthesis; dTDP-L-rhamnose biosynthesis.</text>
</comment>
<reference evidence="8" key="1">
    <citation type="submission" date="2022-04" db="EMBL/GenBank/DDBJ databases">
        <title>Desulfatitalea alkaliphila sp. nov., a novel anaerobic sulfate-reducing bacterium isolated from terrestrial mud volcano, Taman Peninsula, Russia.</title>
        <authorList>
            <person name="Khomyakova M.A."/>
            <person name="Merkel A.Y."/>
            <person name="Slobodkin A.I."/>
        </authorList>
    </citation>
    <scope>NUCLEOTIDE SEQUENCE</scope>
    <source>
        <strain evidence="8">M08but</strain>
    </source>
</reference>
<proteinExistence type="inferred from homology"/>
<comment type="caution">
    <text evidence="8">The sequence shown here is derived from an EMBL/GenBank/DDBJ whole genome shotgun (WGS) entry which is preliminary data.</text>
</comment>
<keyword evidence="6" id="KW-0521">NADP</keyword>
<dbReference type="EC" id="1.1.1.133" evidence="3 6"/>
<protein>
    <recommendedName>
        <fullName evidence="4 6">dTDP-4-dehydrorhamnose reductase</fullName>
        <ecNumber evidence="3 6">1.1.1.133</ecNumber>
    </recommendedName>
</protein>
<dbReference type="AlphaFoldDB" id="A0AA41R1N1"/>
<keyword evidence="6" id="KW-0560">Oxidoreductase</keyword>
<accession>A0AA41R1N1</accession>
<name>A0AA41R1N1_9BACT</name>
<dbReference type="InterPro" id="IPR029903">
    <property type="entry name" value="RmlD-like-bd"/>
</dbReference>
<dbReference type="InterPro" id="IPR036291">
    <property type="entry name" value="NAD(P)-bd_dom_sf"/>
</dbReference>
<sequence length="318" mass="34311">METACRNDRADPGAKPRLLITGAGGYLGYALCRSARRQWSVTALYRKPKPAVAGVCCIQADLTDLSGLEGLMRRLAPHAVVHAAAEARVGVCQKGPAAAEVINVQVPARLAELCEHYGIALTFTSTDLVFGGRQAPYDETAAPDPVCVYGAQKARAEDAVRTRCRQALVCRLPLLVGLAPPPHGQDHFTRQMVSAIVQGRPLHLFVDEFRTPVDIHSAARGLLALTGRARGLLHLGGRSRISRYELGLMVAERMALPAGAIRSVTIDEIPLPYQRAPDCSLDSRRAYALGYDPLPLPAAVDRMADDWRRTSSLKPAAP</sequence>
<evidence type="ECO:0000256" key="5">
    <source>
        <dbReference type="ARBA" id="ARBA00048200"/>
    </source>
</evidence>
<evidence type="ECO:0000313" key="9">
    <source>
        <dbReference type="Proteomes" id="UP001165427"/>
    </source>
</evidence>
<evidence type="ECO:0000256" key="4">
    <source>
        <dbReference type="ARBA" id="ARBA00017099"/>
    </source>
</evidence>
<evidence type="ECO:0000256" key="1">
    <source>
        <dbReference type="ARBA" id="ARBA00004781"/>
    </source>
</evidence>
<organism evidence="8 9">
    <name type="scientific">Desulfatitalea alkaliphila</name>
    <dbReference type="NCBI Taxonomy" id="2929485"/>
    <lineage>
        <taxon>Bacteria</taxon>
        <taxon>Pseudomonadati</taxon>
        <taxon>Thermodesulfobacteriota</taxon>
        <taxon>Desulfobacteria</taxon>
        <taxon>Desulfobacterales</taxon>
        <taxon>Desulfosarcinaceae</taxon>
        <taxon>Desulfatitalea</taxon>
    </lineage>
</organism>
<keyword evidence="9" id="KW-1185">Reference proteome</keyword>
<comment type="catalytic activity">
    <reaction evidence="5">
        <text>dTDP-beta-L-rhamnose + NADP(+) = dTDP-4-dehydro-beta-L-rhamnose + NADPH + H(+)</text>
        <dbReference type="Rhea" id="RHEA:21796"/>
        <dbReference type="ChEBI" id="CHEBI:15378"/>
        <dbReference type="ChEBI" id="CHEBI:57510"/>
        <dbReference type="ChEBI" id="CHEBI:57783"/>
        <dbReference type="ChEBI" id="CHEBI:58349"/>
        <dbReference type="ChEBI" id="CHEBI:62830"/>
        <dbReference type="EC" id="1.1.1.133"/>
    </reaction>
</comment>
<evidence type="ECO:0000256" key="3">
    <source>
        <dbReference type="ARBA" id="ARBA00012929"/>
    </source>
</evidence>
<dbReference type="PANTHER" id="PTHR10491">
    <property type="entry name" value="DTDP-4-DEHYDRORHAMNOSE REDUCTASE"/>
    <property type="match status" value="1"/>
</dbReference>
<dbReference type="PANTHER" id="PTHR10491:SF4">
    <property type="entry name" value="METHIONINE ADENOSYLTRANSFERASE 2 SUBUNIT BETA"/>
    <property type="match status" value="1"/>
</dbReference>
<dbReference type="SUPFAM" id="SSF51735">
    <property type="entry name" value="NAD(P)-binding Rossmann-fold domains"/>
    <property type="match status" value="1"/>
</dbReference>
<gene>
    <name evidence="8" type="ORF">MRX98_00975</name>
</gene>
<evidence type="ECO:0000256" key="6">
    <source>
        <dbReference type="RuleBase" id="RU364082"/>
    </source>
</evidence>
<evidence type="ECO:0000313" key="8">
    <source>
        <dbReference type="EMBL" id="MCJ8499130.1"/>
    </source>
</evidence>
<dbReference type="InterPro" id="IPR005913">
    <property type="entry name" value="dTDP_dehydrorham_reduct"/>
</dbReference>